<dbReference type="InterPro" id="IPR048494">
    <property type="entry name" value="Dit-like_N"/>
</dbReference>
<reference evidence="2" key="1">
    <citation type="submission" date="2020-04" db="EMBL/GenBank/DDBJ databases">
        <authorList>
            <person name="Chiriac C."/>
            <person name="Salcher M."/>
            <person name="Ghai R."/>
            <person name="Kavagutti S V."/>
        </authorList>
    </citation>
    <scope>NUCLEOTIDE SEQUENCE</scope>
</reference>
<sequence>MTFPVQQQSTASLNSTPPVLKSADLIAIFDASFNQAFTMARPLKVNVNVQSKLCDHPIETGATMSDFRIALPTEIELSLVCTGADYKGVYQSIRDAYNNGQSFILVTKADTYYNLMIQAMPHEETPDMFDVIAIALKLREILIVDTLYQPFTAKKVAKKTDVSTVKTGETIPAPTASYAAQAMNFFAH</sequence>
<proteinExistence type="predicted"/>
<evidence type="ECO:0000259" key="1">
    <source>
        <dbReference type="Pfam" id="PF21821"/>
    </source>
</evidence>
<feature type="domain" description="Dit-like phage tail protein N-terminal" evidence="1">
    <location>
        <begin position="46"/>
        <end position="148"/>
    </location>
</feature>
<gene>
    <name evidence="2" type="ORF">UFOVP138_54</name>
</gene>
<accession>A0A6J5LD14</accession>
<dbReference type="Pfam" id="PF21821">
    <property type="entry name" value="Dit_like"/>
    <property type="match status" value="1"/>
</dbReference>
<dbReference type="EMBL" id="LR796256">
    <property type="protein sequence ID" value="CAB4132131.1"/>
    <property type="molecule type" value="Genomic_DNA"/>
</dbReference>
<protein>
    <recommendedName>
        <fullName evidence="1">Dit-like phage tail protein N-terminal domain-containing protein</fullName>
    </recommendedName>
</protein>
<evidence type="ECO:0000313" key="2">
    <source>
        <dbReference type="EMBL" id="CAB4132131.1"/>
    </source>
</evidence>
<organism evidence="2">
    <name type="scientific">uncultured Caudovirales phage</name>
    <dbReference type="NCBI Taxonomy" id="2100421"/>
    <lineage>
        <taxon>Viruses</taxon>
        <taxon>Duplodnaviria</taxon>
        <taxon>Heunggongvirae</taxon>
        <taxon>Uroviricota</taxon>
        <taxon>Caudoviricetes</taxon>
        <taxon>Peduoviridae</taxon>
        <taxon>Maltschvirus</taxon>
        <taxon>Maltschvirus maltsch</taxon>
    </lineage>
</organism>
<name>A0A6J5LD14_9CAUD</name>